<dbReference type="KEGG" id="spri:SPRI_2267"/>
<dbReference type="GO" id="GO:0008081">
    <property type="term" value="F:phosphoric diester hydrolase activity"/>
    <property type="evidence" value="ECO:0007669"/>
    <property type="project" value="UniProtKB-UniRule"/>
</dbReference>
<accession>A0A0M3QI29</accession>
<evidence type="ECO:0000259" key="8">
    <source>
        <dbReference type="PROSITE" id="PS51671"/>
    </source>
</evidence>
<evidence type="ECO:0000256" key="2">
    <source>
        <dbReference type="ARBA" id="ARBA00022695"/>
    </source>
</evidence>
<dbReference type="PANTHER" id="PTHR47320:SF1">
    <property type="entry name" value="BIFUNCTIONAL URIDYLYLTRANSFERASE_URIDYLYL-REMOVING ENZYME"/>
    <property type="match status" value="1"/>
</dbReference>
<dbReference type="SUPFAM" id="SSF81301">
    <property type="entry name" value="Nucleotidyltransferase"/>
    <property type="match status" value="1"/>
</dbReference>
<dbReference type="EC" id="2.7.7.59" evidence="7"/>
<dbReference type="SUPFAM" id="SSF109604">
    <property type="entry name" value="HD-domain/PDEase-like"/>
    <property type="match status" value="1"/>
</dbReference>
<dbReference type="NCBIfam" id="NF002895">
    <property type="entry name" value="PRK03381.1"/>
    <property type="match status" value="1"/>
</dbReference>
<dbReference type="InterPro" id="IPR002912">
    <property type="entry name" value="ACT_dom"/>
</dbReference>
<dbReference type="AlphaFoldDB" id="A0A0M3QI29"/>
<evidence type="ECO:0000259" key="9">
    <source>
        <dbReference type="PROSITE" id="PS51831"/>
    </source>
</evidence>
<evidence type="ECO:0000256" key="7">
    <source>
        <dbReference type="HAMAP-Rule" id="MF_00277"/>
    </source>
</evidence>
<dbReference type="InterPro" id="IPR003607">
    <property type="entry name" value="HD/PDEase_dom"/>
</dbReference>
<dbReference type="CDD" id="cd04899">
    <property type="entry name" value="ACT_ACR-UUR-like_2"/>
    <property type="match status" value="1"/>
</dbReference>
<keyword evidence="6 7" id="KW-0511">Multifunctional enzyme</keyword>
<dbReference type="PATRIC" id="fig|38300.4.peg.2395"/>
<dbReference type="InterPro" id="IPR006674">
    <property type="entry name" value="HD_domain"/>
</dbReference>
<dbReference type="SUPFAM" id="SSF81593">
    <property type="entry name" value="Nucleotidyltransferase substrate binding subunit/domain"/>
    <property type="match status" value="1"/>
</dbReference>
<comment type="function">
    <text evidence="7">Modifies, by uridylylation and deuridylylation, the PII regulatory proteins (GlnB and homologs), in response to the nitrogen status of the cell that GlnD senses through the glutamine level. Under low glutamine levels, catalyzes the conversion of the PII proteins and UTP to PII-UMP and PPi, while under higher glutamine levels, GlnD hydrolyzes PII-UMP to PII and UMP (deuridylylation). Thus, controls uridylylation state and activity of the PII proteins, and plays an important role in the regulation of nitrogen metabolism.</text>
</comment>
<dbReference type="SMART" id="SM00471">
    <property type="entry name" value="HDc"/>
    <property type="match status" value="1"/>
</dbReference>
<comment type="domain">
    <text evidence="7">Has four distinct domains: an N-terminal nucleotidyltransferase (NT) domain responsible for UTase activity, a central HD domain that encodes UR activity, and two C-terminal ACT domains that seem to have a role in glutamine sensing.</text>
</comment>
<dbReference type="GO" id="GO:0008773">
    <property type="term" value="F:[protein-PII] uridylyltransferase activity"/>
    <property type="evidence" value="ECO:0007669"/>
    <property type="project" value="UniProtKB-UniRule"/>
</dbReference>
<keyword evidence="5 7" id="KW-0460">Magnesium</keyword>
<keyword evidence="1 7" id="KW-0808">Transferase</keyword>
<feature type="domain" description="ACT" evidence="8">
    <location>
        <begin position="747"/>
        <end position="816"/>
    </location>
</feature>
<name>A0A0M3QI29_STRPR</name>
<dbReference type="Gene3D" id="1.10.3090.10">
    <property type="entry name" value="cca-adding enzyme, domain 2"/>
    <property type="match status" value="1"/>
</dbReference>
<evidence type="ECO:0000313" key="11">
    <source>
        <dbReference type="Proteomes" id="UP000060513"/>
    </source>
</evidence>
<comment type="catalytic activity">
    <reaction evidence="7">
        <text>[protein-PII]-L-tyrosine + UTP = [protein-PII]-uridylyl-L-tyrosine + diphosphate</text>
        <dbReference type="Rhea" id="RHEA:13673"/>
        <dbReference type="Rhea" id="RHEA-COMP:12147"/>
        <dbReference type="Rhea" id="RHEA-COMP:12148"/>
        <dbReference type="ChEBI" id="CHEBI:33019"/>
        <dbReference type="ChEBI" id="CHEBI:46398"/>
        <dbReference type="ChEBI" id="CHEBI:46858"/>
        <dbReference type="ChEBI" id="CHEBI:90602"/>
        <dbReference type="EC" id="2.7.7.59"/>
    </reaction>
</comment>
<proteinExistence type="inferred from homology"/>
<feature type="domain" description="ACT" evidence="8">
    <location>
        <begin position="632"/>
        <end position="716"/>
    </location>
</feature>
<dbReference type="GO" id="GO:0006808">
    <property type="term" value="P:regulation of nitrogen utilization"/>
    <property type="evidence" value="ECO:0007669"/>
    <property type="project" value="UniProtKB-UniRule"/>
</dbReference>
<dbReference type="PANTHER" id="PTHR47320">
    <property type="entry name" value="BIFUNCTIONAL URIDYLYLTRANSFERASE/URIDYLYL-REMOVING ENZYME"/>
    <property type="match status" value="1"/>
</dbReference>
<comment type="caution">
    <text evidence="7">Lacks conserved residue(s) required for the propagation of feature annotation.</text>
</comment>
<dbReference type="Proteomes" id="UP000060513">
    <property type="component" value="Chromosome"/>
</dbReference>
<feature type="domain" description="HD" evidence="9">
    <location>
        <begin position="437"/>
        <end position="560"/>
    </location>
</feature>
<evidence type="ECO:0000256" key="3">
    <source>
        <dbReference type="ARBA" id="ARBA00022737"/>
    </source>
</evidence>
<comment type="catalytic activity">
    <reaction evidence="7">
        <text>[protein-PII]-uridylyl-L-tyrosine + H2O = [protein-PII]-L-tyrosine + UMP + H(+)</text>
        <dbReference type="Rhea" id="RHEA:48600"/>
        <dbReference type="Rhea" id="RHEA-COMP:12147"/>
        <dbReference type="Rhea" id="RHEA-COMP:12148"/>
        <dbReference type="ChEBI" id="CHEBI:15377"/>
        <dbReference type="ChEBI" id="CHEBI:15378"/>
        <dbReference type="ChEBI" id="CHEBI:46858"/>
        <dbReference type="ChEBI" id="CHEBI:57865"/>
        <dbReference type="ChEBI" id="CHEBI:90602"/>
    </reaction>
</comment>
<dbReference type="CDD" id="cd00077">
    <property type="entry name" value="HDc"/>
    <property type="match status" value="1"/>
</dbReference>
<dbReference type="Pfam" id="PF08335">
    <property type="entry name" value="GlnD_UR_UTase"/>
    <property type="match status" value="1"/>
</dbReference>
<dbReference type="Pfam" id="PF01909">
    <property type="entry name" value="NTP_transf_2"/>
    <property type="match status" value="1"/>
</dbReference>
<protein>
    <recommendedName>
        <fullName evidence="7">Bifunctional uridylyltransferase/uridylyl-removing enzyme</fullName>
        <shortName evidence="7">UTase/UR</shortName>
    </recommendedName>
    <alternativeName>
        <fullName evidence="7">Bifunctional [protein-PII] modification enzyme</fullName>
    </alternativeName>
    <alternativeName>
        <fullName evidence="7">Bifunctional nitrogen sensor protein</fullName>
    </alternativeName>
    <domain>
        <recommendedName>
            <fullName evidence="7">[Protein-PII] uridylyltransferase</fullName>
            <shortName evidence="7">PII uridylyltransferase</shortName>
            <shortName evidence="7">UTase</shortName>
            <ecNumber evidence="7">2.7.7.59</ecNumber>
        </recommendedName>
    </domain>
    <domain>
        <recommendedName>
            <fullName evidence="7">[Protein-PII]-UMP uridylyl-removing enzyme</fullName>
            <shortName evidence="7">UR</shortName>
            <ecNumber evidence="7">3.1.4.-</ecNumber>
        </recommendedName>
    </domain>
</protein>
<dbReference type="InterPro" id="IPR043519">
    <property type="entry name" value="NT_sf"/>
</dbReference>
<dbReference type="Pfam" id="PF01842">
    <property type="entry name" value="ACT"/>
    <property type="match status" value="1"/>
</dbReference>
<keyword evidence="3" id="KW-0677">Repeat</keyword>
<gene>
    <name evidence="7" type="primary">glnD</name>
    <name evidence="10" type="ORF">SPRI_2267</name>
</gene>
<reference evidence="10 11" key="1">
    <citation type="submission" date="2015-08" db="EMBL/GenBank/DDBJ databases">
        <title>Genome sequence of the pristinamycin over-producing bacterium Streptomyces pristinaespiralis HCCB10218.</title>
        <authorList>
            <person name="Tian J."/>
            <person name="Yang J."/>
            <person name="Li L."/>
            <person name="Ruan L."/>
            <person name="Wei W."/>
            <person name="Zheng G."/>
            <person name="Wei Z."/>
            <person name="Yang S."/>
            <person name="Ge M."/>
            <person name="Jiang W."/>
            <person name="Lu Y."/>
        </authorList>
    </citation>
    <scope>NUCLEOTIDE SEQUENCE [LARGE SCALE GENOMIC DNA]</scope>
    <source>
        <strain evidence="10 11">HCCB 10218</strain>
    </source>
</reference>
<dbReference type="GeneID" id="97236693"/>
<organism evidence="10">
    <name type="scientific">Streptomyces pristinaespiralis</name>
    <dbReference type="NCBI Taxonomy" id="38300"/>
    <lineage>
        <taxon>Bacteria</taxon>
        <taxon>Bacillati</taxon>
        <taxon>Actinomycetota</taxon>
        <taxon>Actinomycetes</taxon>
        <taxon>Kitasatosporales</taxon>
        <taxon>Streptomycetaceae</taxon>
        <taxon>Streptomyces</taxon>
    </lineage>
</organism>
<dbReference type="SUPFAM" id="SSF55021">
    <property type="entry name" value="ACT-like"/>
    <property type="match status" value="1"/>
</dbReference>
<comment type="cofactor">
    <cofactor evidence="7">
        <name>Mg(2+)</name>
        <dbReference type="ChEBI" id="CHEBI:18420"/>
    </cofactor>
</comment>
<dbReference type="NCBIfam" id="TIGR01693">
    <property type="entry name" value="UTase_glnD"/>
    <property type="match status" value="1"/>
</dbReference>
<keyword evidence="2 7" id="KW-0548">Nucleotidyltransferase</keyword>
<dbReference type="InterPro" id="IPR045865">
    <property type="entry name" value="ACT-like_dom_sf"/>
</dbReference>
<dbReference type="InterPro" id="IPR002934">
    <property type="entry name" value="Polymerase_NTP_transf_dom"/>
</dbReference>
<comment type="similarity">
    <text evidence="7">Belongs to the GlnD family.</text>
</comment>
<sequence length="816" mass="86652">MSLDVTNEAEDAGPSGYAAARLLLLTEKERSGPPRRAALAKLTDEWLSALFAAAALEQGVRGAALVAVGGYGRGELSPRSDLDLLLLHDGSASPSAVAAIADRIWYPVWDLGLALDHSVRTPAEARRTAGEDLKVQLGLLDARPVAGDLGLVASLRTAVLADWRNQAPRRLPELDELCRERAARQGELQYLLEPDLKEARGGLRDVTALRAVAASWLADAPREGLAEARRVLLDVRDALHLTTGRATDRLALQEQDQVAAELGLLDADALLRQVYEAARTVSYATDVTWREVGRVLRSRAVRPRLRAMLGGRPPQPERTPLAEGVVELDGEVVLARTARPERDPVLPLRAAAAAAQSGLPISRHAVRRLGQAMTAGPLPVPWPAEAREELVTLLGAGEPTVPVWEALEAEGLITRLVPDWERVRCRPQRNAVHTWTVDRHLVETAVKASELTRHVGRPDLLLVAALLHDIGKGWPGDHSVAGETIARDVAARIGFDRADVGVIATLVRHHLLLIETATRRDLDDPATVASVASVVGSPGTLELLHALTEADALATGPAAWSSWRGSLVADLVGRVAAVLAGDTPAEPDQAAPSAEQERLAIEALRTGEPVLALHAQPEAPAEDGGPEPVGVELLIALPDQPGVLPAVAGVLALHRLTVRAADLRAIELPSEVGDGAVLVLNWRVAAEYGSLPQASRLRADLVRALDGSLDIRGRLAEREAAYPRRRGVKAPPPRVTVAAAGSRLATVIEVRAHDAPGLLHRIGRALEGAAVRVRSAHVSTLGANAVDTLYVTDEAGSPLGDAEAAALAKSVEEALR</sequence>
<dbReference type="EMBL" id="CP011340">
    <property type="protein sequence ID" value="ALC20573.1"/>
    <property type="molecule type" value="Genomic_DNA"/>
</dbReference>
<evidence type="ECO:0000313" key="10">
    <source>
        <dbReference type="EMBL" id="ALC20573.1"/>
    </source>
</evidence>
<dbReference type="PIRSF" id="PIRSF006288">
    <property type="entry name" value="PII_uridyltransf"/>
    <property type="match status" value="1"/>
</dbReference>
<comment type="activity regulation">
    <text evidence="7">Uridylyltransferase (UTase) activity is inhibited by glutamine, while glutamine activates uridylyl-removing (UR) activity.</text>
</comment>
<dbReference type="STRING" id="38300.SPRI_2267"/>
<evidence type="ECO:0000256" key="4">
    <source>
        <dbReference type="ARBA" id="ARBA00022801"/>
    </source>
</evidence>
<keyword evidence="4 7" id="KW-0378">Hydrolase</keyword>
<feature type="region of interest" description="Uridylyltransferase" evidence="7">
    <location>
        <begin position="1"/>
        <end position="320"/>
    </location>
</feature>
<evidence type="ECO:0000256" key="5">
    <source>
        <dbReference type="ARBA" id="ARBA00022842"/>
    </source>
</evidence>
<dbReference type="Pfam" id="PF01966">
    <property type="entry name" value="HD"/>
    <property type="match status" value="1"/>
</dbReference>
<dbReference type="InterPro" id="IPR010043">
    <property type="entry name" value="UTase/UR"/>
</dbReference>
<dbReference type="InterPro" id="IPR013546">
    <property type="entry name" value="PII_UdlTrfase/GS_AdlTrfase"/>
</dbReference>
<dbReference type="PROSITE" id="PS51831">
    <property type="entry name" value="HD"/>
    <property type="match status" value="1"/>
</dbReference>
<dbReference type="RefSeq" id="WP_053556888.1">
    <property type="nucleotide sequence ID" value="NZ_CP011340.1"/>
</dbReference>
<dbReference type="HAMAP" id="MF_00277">
    <property type="entry name" value="PII_uridylyl_transf"/>
    <property type="match status" value="1"/>
</dbReference>
<dbReference type="EC" id="3.1.4.-" evidence="7"/>
<evidence type="ECO:0000256" key="6">
    <source>
        <dbReference type="ARBA" id="ARBA00023268"/>
    </source>
</evidence>
<evidence type="ECO:0000256" key="1">
    <source>
        <dbReference type="ARBA" id="ARBA00022679"/>
    </source>
</evidence>
<dbReference type="PROSITE" id="PS51671">
    <property type="entry name" value="ACT"/>
    <property type="match status" value="2"/>
</dbReference>